<keyword evidence="9" id="KW-1185">Reference proteome</keyword>
<dbReference type="Proteomes" id="UP000283530">
    <property type="component" value="Unassembled WGS sequence"/>
</dbReference>
<dbReference type="GO" id="GO:0009736">
    <property type="term" value="P:cytokinin-activated signaling pathway"/>
    <property type="evidence" value="ECO:0007669"/>
    <property type="project" value="InterPro"/>
</dbReference>
<evidence type="ECO:0000256" key="3">
    <source>
        <dbReference type="ARBA" id="ARBA00023163"/>
    </source>
</evidence>
<keyword evidence="3" id="KW-0804">Transcription</keyword>
<dbReference type="NCBIfam" id="TIGR01557">
    <property type="entry name" value="myb_SHAQKYF"/>
    <property type="match status" value="1"/>
</dbReference>
<dbReference type="Pfam" id="PF00072">
    <property type="entry name" value="Response_reg"/>
    <property type="match status" value="1"/>
</dbReference>
<dbReference type="PROSITE" id="PS50110">
    <property type="entry name" value="RESPONSE_REGULATORY"/>
    <property type="match status" value="1"/>
</dbReference>
<keyword evidence="2" id="KW-0805">Transcription regulation</keyword>
<dbReference type="SUPFAM" id="SSF52172">
    <property type="entry name" value="CheY-like"/>
    <property type="match status" value="1"/>
</dbReference>
<dbReference type="PANTHER" id="PTHR43874">
    <property type="entry name" value="TWO-COMPONENT RESPONSE REGULATOR"/>
    <property type="match status" value="1"/>
</dbReference>
<reference evidence="8 9" key="1">
    <citation type="journal article" date="2019" name="Nat. Plants">
        <title>Stout camphor tree genome fills gaps in understanding of flowering plant genome evolution.</title>
        <authorList>
            <person name="Chaw S.M."/>
            <person name="Liu Y.C."/>
            <person name="Wu Y.W."/>
            <person name="Wang H.Y."/>
            <person name="Lin C.I."/>
            <person name="Wu C.S."/>
            <person name="Ke H.M."/>
            <person name="Chang L.Y."/>
            <person name="Hsu C.Y."/>
            <person name="Yang H.T."/>
            <person name="Sudianto E."/>
            <person name="Hsu M.H."/>
            <person name="Wu K.P."/>
            <person name="Wang L.N."/>
            <person name="Leebens-Mack J.H."/>
            <person name="Tsai I.J."/>
        </authorList>
    </citation>
    <scope>NUCLEOTIDE SEQUENCE [LARGE SCALE GENOMIC DNA]</scope>
    <source>
        <strain evidence="9">cv. Chaw 1501</strain>
        <tissue evidence="8">Young leaves</tissue>
    </source>
</reference>
<feature type="region of interest" description="Disordered" evidence="6">
    <location>
        <begin position="248"/>
        <end position="279"/>
    </location>
</feature>
<accession>A0A3S3NDR6</accession>
<dbReference type="AlphaFoldDB" id="A0A3S3NDR6"/>
<dbReference type="EMBL" id="QPKB01000005">
    <property type="protein sequence ID" value="RWR85624.1"/>
    <property type="molecule type" value="Genomic_DNA"/>
</dbReference>
<keyword evidence="5" id="KW-0597">Phosphoprotein</keyword>
<dbReference type="SUPFAM" id="SSF46689">
    <property type="entry name" value="Homeodomain-like"/>
    <property type="match status" value="1"/>
</dbReference>
<comment type="caution">
    <text evidence="8">The sequence shown here is derived from an EMBL/GenBank/DDBJ whole genome shotgun (WGS) entry which is preliminary data.</text>
</comment>
<dbReference type="STRING" id="337451.A0A3S3NDR6"/>
<proteinExistence type="predicted"/>
<dbReference type="InterPro" id="IPR006447">
    <property type="entry name" value="Myb_dom_plants"/>
</dbReference>
<evidence type="ECO:0000256" key="4">
    <source>
        <dbReference type="ARBA" id="ARBA00023242"/>
    </source>
</evidence>
<evidence type="ECO:0000256" key="6">
    <source>
        <dbReference type="SAM" id="MobiDB-lite"/>
    </source>
</evidence>
<evidence type="ECO:0000259" key="7">
    <source>
        <dbReference type="PROSITE" id="PS50110"/>
    </source>
</evidence>
<dbReference type="InterPro" id="IPR009057">
    <property type="entry name" value="Homeodomain-like_sf"/>
</dbReference>
<feature type="domain" description="Response regulatory" evidence="7">
    <location>
        <begin position="1"/>
        <end position="113"/>
    </location>
</feature>
<feature type="compositionally biased region" description="Polar residues" evidence="6">
    <location>
        <begin position="267"/>
        <end position="279"/>
    </location>
</feature>
<keyword evidence="4" id="KW-0539">Nucleus</keyword>
<evidence type="ECO:0000313" key="8">
    <source>
        <dbReference type="EMBL" id="RWR85624.1"/>
    </source>
</evidence>
<evidence type="ECO:0000256" key="1">
    <source>
        <dbReference type="ARBA" id="ARBA00023012"/>
    </source>
</evidence>
<evidence type="ECO:0000313" key="9">
    <source>
        <dbReference type="Proteomes" id="UP000283530"/>
    </source>
</evidence>
<dbReference type="Gene3D" id="3.40.50.2300">
    <property type="match status" value="1"/>
</dbReference>
<gene>
    <name evidence="8" type="ORF">CKAN_01449500</name>
</gene>
<dbReference type="PANTHER" id="PTHR43874:SF123">
    <property type="entry name" value="TWO-COMPONENT RESPONSE REGULATOR ARR14"/>
    <property type="match status" value="1"/>
</dbReference>
<evidence type="ECO:0000256" key="5">
    <source>
        <dbReference type="PROSITE-ProRule" id="PRU00169"/>
    </source>
</evidence>
<dbReference type="GO" id="GO:0000160">
    <property type="term" value="P:phosphorelay signal transduction system"/>
    <property type="evidence" value="ECO:0007669"/>
    <property type="project" value="UniProtKB-KW"/>
</dbReference>
<dbReference type="InterPro" id="IPR011006">
    <property type="entry name" value="CheY-like_superfamily"/>
</dbReference>
<sequence length="279" mass="30706">MEARGEGGGPFGMGEVTTCTHPAAALSILRERIGCYDVIIADVYKPNMKGFELLKIFCQEMHLPLFISNSFFSVMSANCDVDVAMRGLENEARYHLKKPVSVGELKNIWQPIIRKSIENENDIEEIGPFGEIRQTGCSSEENDNPDAAAGWVSSVDHVELERHKRKKGALGVRIDAKGKKVNTAERKERIRWDAVLHNNFVKSIDQIGIDSTVPKKIVQSIDASGLNLKNVASHLQVSPFQVKAQDVSSAANGWRPGPNKHSKLPITLQSNGSTTNSSE</sequence>
<protein>
    <submittedName>
        <fullName evidence="8">Two-component response regulator ARR14-like protein</fullName>
    </submittedName>
</protein>
<feature type="modified residue" description="4-aspartylphosphate" evidence="5">
    <location>
        <position position="42"/>
    </location>
</feature>
<keyword evidence="1" id="KW-0902">Two-component regulatory system</keyword>
<dbReference type="InterPro" id="IPR001789">
    <property type="entry name" value="Sig_transdc_resp-reg_receiver"/>
</dbReference>
<name>A0A3S3NDR6_9MAGN</name>
<dbReference type="OrthoDB" id="10452629at2759"/>
<organism evidence="8 9">
    <name type="scientific">Cinnamomum micranthum f. kanehirae</name>
    <dbReference type="NCBI Taxonomy" id="337451"/>
    <lineage>
        <taxon>Eukaryota</taxon>
        <taxon>Viridiplantae</taxon>
        <taxon>Streptophyta</taxon>
        <taxon>Embryophyta</taxon>
        <taxon>Tracheophyta</taxon>
        <taxon>Spermatophyta</taxon>
        <taxon>Magnoliopsida</taxon>
        <taxon>Magnoliidae</taxon>
        <taxon>Laurales</taxon>
        <taxon>Lauraceae</taxon>
        <taxon>Cinnamomum</taxon>
    </lineage>
</organism>
<dbReference type="GO" id="GO:0003677">
    <property type="term" value="F:DNA binding"/>
    <property type="evidence" value="ECO:0007669"/>
    <property type="project" value="InterPro"/>
</dbReference>
<evidence type="ECO:0000256" key="2">
    <source>
        <dbReference type="ARBA" id="ARBA00023015"/>
    </source>
</evidence>
<dbReference type="InterPro" id="IPR045279">
    <property type="entry name" value="ARR-like"/>
</dbReference>
<dbReference type="Gene3D" id="1.10.10.60">
    <property type="entry name" value="Homeodomain-like"/>
    <property type="match status" value="1"/>
</dbReference>